<dbReference type="PROSITE" id="PS50853">
    <property type="entry name" value="FN3"/>
    <property type="match status" value="1"/>
</dbReference>
<evidence type="ECO:0000259" key="1">
    <source>
        <dbReference type="PROSITE" id="PS50853"/>
    </source>
</evidence>
<reference evidence="2 3" key="1">
    <citation type="submission" date="2020-08" db="EMBL/GenBank/DDBJ databases">
        <title>Genome public.</title>
        <authorList>
            <person name="Liu C."/>
            <person name="Sun Q."/>
        </authorList>
    </citation>
    <scope>NUCLEOTIDE SEQUENCE [LARGE SCALE GENOMIC DNA]</scope>
    <source>
        <strain evidence="2 3">NSJ-79</strain>
    </source>
</reference>
<dbReference type="InterPro" id="IPR036116">
    <property type="entry name" value="FN3_sf"/>
</dbReference>
<dbReference type="Proteomes" id="UP000651475">
    <property type="component" value="Unassembled WGS sequence"/>
</dbReference>
<dbReference type="EMBL" id="JACOOJ010000036">
    <property type="protein sequence ID" value="MBC5634364.1"/>
    <property type="molecule type" value="Genomic_DNA"/>
</dbReference>
<comment type="caution">
    <text evidence="2">The sequence shown here is derived from an EMBL/GenBank/DDBJ whole genome shotgun (WGS) entry which is preliminary data.</text>
</comment>
<accession>A0ABR7DSD7</accession>
<sequence>MKRKILNSKLRDVYKGTLLLFFWLFSLSFAVASQKVYKWGENGIRIELKEYLDIPEMKWPVTLLHYRIDLSGAQISDPGSLSLIGDTGRPIPFQLIDVQAEKGVIRYATLCFLSDLPSGSTKVFRLLPKVDEKQVSRLSLPDQVKVVSSSSSELLSNGLVRLQISKVLDENHPVLVRFGTEADWLGEFTLTHKNKLTGFEVEKKVEGEIFSEYCIHLCFEDTKIYDLTLRMISGMDYVEMDENMSGFDQSDRLSVILDWNQFQPEVRYCPTRAVQIDKSGKGYSNFQWEPMEGLKTVMPLDRHPLADFDQRNGEDGKLPFRLSSYHNWMTWWRLHTAAFWNEKTGQTVGIYIHDFEKWKDPSYPLWGSKEYLSVEYYYKKDHFYWKFPLVNGERSVSIALYPHQKDKDIVDETNKSLVYVDYLRRWYGWISLDKTKDWILDYESDHSVHQPFYKSVKQEMKANPEELIRKFRRNVQAMATANERYSGPTPVGAREYLDHLTPLFEISENQLSTSDYKKVRAYYLFMNYVFMDEALMPIRTMLSGHPNFLGDLKSIAGAVAFLFPDHPEARMFADHFEKSIALNLNYHIRPEVKFWGAKGGRSTENLSCYTWAFLRPILKTSFLLHHYYDGKNRILQPNISLYCDWLLNTLTAPLDQLNGRRAIPPQGAHSRKPDIPDLLNTLGQELKYYDPLLAEHIFWETHPDDGSFEARKSADTWAVASKDKRPYEKGTNPRLQSAKYTGYGYILRRNYGVSGEMYVNLQQIDDGPNYRWGRAGKGGNGIIYYYADGKRYSHNGTEDVGDGPFGDTERCTNFGVKKEGVYRGIGEYRSVGRNDLSEPLFDFGFAQFATVRGGKDIRPFYKSRSVLMADNDYIVVFDDVANSSVDGRFSWFVGVDDDFPEIYQLKPGSQGINAYIRLTSSPYHKDAESPETKGMYFDGNGDFLTLVTHKKDLKVKYISDVCEIYHPSGKVDWVFRNDCPVVYHKDGICFEGTSGFIRRHSKRHYQAALFDGKILSVPGITVQFDAGNKKNGFSLETTGGRYFGKMQISSPALIRISLEKKLDSAYEFYLNGISSVLQKEGDKTFLLCLDVGTYDWQLTDKGVIPGQPVIEKCISGRDWCELSWKTVPGADFYQVWISEDSGNNWQPYKKQISETVCRIENQGTNKKIHVRIVAGTEGGTSLPSNDYPVYLSPENAHAPEGLRVELDGDIATLSWGEILGADRYTLYGRKRGSDKFEQIYKGNERSTQVKLADTTVYEFTVTATNGNGESKKSVIVDTDRNRFINWSPIPGEKFRRDPENQENGYIEYNPWVEDQMKLLTYPK</sequence>
<dbReference type="SUPFAM" id="SSF49265">
    <property type="entry name" value="Fibronectin type III"/>
    <property type="match status" value="1"/>
</dbReference>
<dbReference type="InterPro" id="IPR003961">
    <property type="entry name" value="FN3_dom"/>
</dbReference>
<protein>
    <submittedName>
        <fullName evidence="2">Fibronectin type III domain-containing protein</fullName>
    </submittedName>
</protein>
<keyword evidence="3" id="KW-1185">Reference proteome</keyword>
<evidence type="ECO:0000313" key="2">
    <source>
        <dbReference type="EMBL" id="MBC5634364.1"/>
    </source>
</evidence>
<name>A0ABR7DSD7_9BACT</name>
<dbReference type="RefSeq" id="WP_186930979.1">
    <property type="nucleotide sequence ID" value="NZ_JACOOJ010000036.1"/>
</dbReference>
<feature type="domain" description="Fibronectin type-III" evidence="1">
    <location>
        <begin position="1105"/>
        <end position="1195"/>
    </location>
</feature>
<organism evidence="2 3">
    <name type="scientific">Parabacteroides hominis</name>
    <dbReference type="NCBI Taxonomy" id="2763057"/>
    <lineage>
        <taxon>Bacteria</taxon>
        <taxon>Pseudomonadati</taxon>
        <taxon>Bacteroidota</taxon>
        <taxon>Bacteroidia</taxon>
        <taxon>Bacteroidales</taxon>
        <taxon>Tannerellaceae</taxon>
        <taxon>Parabacteroides</taxon>
    </lineage>
</organism>
<dbReference type="CDD" id="cd00063">
    <property type="entry name" value="FN3"/>
    <property type="match status" value="2"/>
</dbReference>
<proteinExistence type="predicted"/>
<dbReference type="InterPro" id="IPR013783">
    <property type="entry name" value="Ig-like_fold"/>
</dbReference>
<gene>
    <name evidence="2" type="ORF">H8S65_16590</name>
</gene>
<evidence type="ECO:0000313" key="3">
    <source>
        <dbReference type="Proteomes" id="UP000651475"/>
    </source>
</evidence>
<dbReference type="SMART" id="SM00060">
    <property type="entry name" value="FN3"/>
    <property type="match status" value="2"/>
</dbReference>
<dbReference type="Gene3D" id="2.60.40.10">
    <property type="entry name" value="Immunoglobulins"/>
    <property type="match status" value="2"/>
</dbReference>